<dbReference type="SUPFAM" id="SSF55120">
    <property type="entry name" value="Pseudouridine synthase"/>
    <property type="match status" value="1"/>
</dbReference>
<protein>
    <submittedName>
        <fullName evidence="3">Pseudouridylate synthase</fullName>
    </submittedName>
</protein>
<dbReference type="InterPro" id="IPR006145">
    <property type="entry name" value="PsdUridine_synth_RsuA/RluA"/>
</dbReference>
<dbReference type="RefSeq" id="WP_169115675.1">
    <property type="nucleotide sequence ID" value="NZ_JAAAUB010000004.1"/>
</dbReference>
<dbReference type="PANTHER" id="PTHR21600">
    <property type="entry name" value="MITOCHONDRIAL RNA PSEUDOURIDINE SYNTHASE"/>
    <property type="match status" value="1"/>
</dbReference>
<evidence type="ECO:0000256" key="1">
    <source>
        <dbReference type="ARBA" id="ARBA00023235"/>
    </source>
</evidence>
<accession>A0ABX1QLJ8</accession>
<evidence type="ECO:0000313" key="3">
    <source>
        <dbReference type="EMBL" id="NMH16294.1"/>
    </source>
</evidence>
<dbReference type="PANTHER" id="PTHR21600:SF56">
    <property type="entry name" value="TRNA PSEUDOURIDINE SYNTHASE C"/>
    <property type="match status" value="1"/>
</dbReference>
<dbReference type="Pfam" id="PF00849">
    <property type="entry name" value="PseudoU_synth_2"/>
    <property type="match status" value="1"/>
</dbReference>
<keyword evidence="4" id="KW-1185">Reference proteome</keyword>
<feature type="domain" description="Pseudouridine synthase RsuA/RluA-like" evidence="2">
    <location>
        <begin position="20"/>
        <end position="175"/>
    </location>
</feature>
<evidence type="ECO:0000313" key="4">
    <source>
        <dbReference type="Proteomes" id="UP000669605"/>
    </source>
</evidence>
<dbReference type="Proteomes" id="UP000669605">
    <property type="component" value="Unassembled WGS sequence"/>
</dbReference>
<sequence length="275" mass="30647">MDTASPERDAPRLLYEDERLVAVFKPSGWLVHPTGLDPRESRVLLRWLRDRLGRRVFPVHRLDKPTSGPVLFALDPSAAATVAADFAARRVAKRYLAVVRGHPPDTLTIDRPLSRIARTVAGPRDADKAARTVLRRLATSELPWPNDRHPTSRYALVACYPEGGRQHQIRRHLRHASYPLIGDTTYGHGLHNRLWRERLGVSRLLLTCCDLALRHPEGGSPLVLHALDPDFAALARRLGWEEALSCIDEPQEDGMLTAKIAALANAPALLPEDDA</sequence>
<dbReference type="EMBL" id="JAAAUB010000004">
    <property type="protein sequence ID" value="NMH16294.1"/>
    <property type="molecule type" value="Genomic_DNA"/>
</dbReference>
<comment type="caution">
    <text evidence="3">The sequence shown here is derived from an EMBL/GenBank/DDBJ whole genome shotgun (WGS) entry which is preliminary data.</text>
</comment>
<proteinExistence type="predicted"/>
<dbReference type="InterPro" id="IPR050188">
    <property type="entry name" value="RluA_PseudoU_synthase"/>
</dbReference>
<dbReference type="InterPro" id="IPR020103">
    <property type="entry name" value="PsdUridine_synth_cat_dom_sf"/>
</dbReference>
<keyword evidence="1" id="KW-0413">Isomerase</keyword>
<dbReference type="Gene3D" id="3.30.2350.10">
    <property type="entry name" value="Pseudouridine synthase"/>
    <property type="match status" value="1"/>
</dbReference>
<evidence type="ECO:0000259" key="2">
    <source>
        <dbReference type="Pfam" id="PF00849"/>
    </source>
</evidence>
<gene>
    <name evidence="3" type="ORF">GV368_04065</name>
</gene>
<reference evidence="3 4" key="1">
    <citation type="journal article" date="2020" name="Curr. Microbiol.">
        <title>Tepidiphilus baoligensis sp. nov., a Novel Bacterium of the Family Hydrogenophilaceae Isolated from an Oil Reservoir.</title>
        <authorList>
            <person name="Zhang X."/>
            <person name="Wang G."/>
            <person name="Ma X."/>
            <person name="Yu J."/>
            <person name="You J."/>
            <person name="Xue Y."/>
            <person name="Ma Y."/>
        </authorList>
    </citation>
    <scope>NUCLEOTIDE SEQUENCE [LARGE SCALE GENOMIC DNA]</scope>
    <source>
        <strain evidence="3 4">B18-69</strain>
    </source>
</reference>
<organism evidence="3 4">
    <name type="scientific">Tepidiphilus baoligensis</name>
    <dbReference type="NCBI Taxonomy" id="2698687"/>
    <lineage>
        <taxon>Bacteria</taxon>
        <taxon>Pseudomonadati</taxon>
        <taxon>Pseudomonadota</taxon>
        <taxon>Hydrogenophilia</taxon>
        <taxon>Hydrogenophilales</taxon>
        <taxon>Hydrogenophilaceae</taxon>
        <taxon>Tepidiphilus</taxon>
    </lineage>
</organism>
<name>A0ABX1QLJ8_9PROT</name>